<proteinExistence type="predicted"/>
<sequence>MPFCTHCGTEYANGARFCSHCGSPLPGRAVPISVSDGHSSDTRKVKFAGEVVKCPNCGELMPSFSSTCPSCGWELRGDTSASRVRELEQQLAALQNQSNGKDHEIARALGLAGLPQNDRKAVNLIETFAIPNTKEDILEFMFTASSNIDPHAINGIGGLSGYNNASDLQRAKAYSQAWLSKMNQCYQKAEISLSGTHELSQIEEIYTNVHKQIESASFKSFMRYGLLMLLLVFLFIFNSIALR</sequence>
<keyword evidence="2" id="KW-0472">Membrane</keyword>
<accession>A0A1H1M9V4</accession>
<evidence type="ECO:0000313" key="7">
    <source>
        <dbReference type="Proteomes" id="UP000199480"/>
    </source>
</evidence>
<dbReference type="AlphaFoldDB" id="A0A1H1M9V4"/>
<name>A0A1H1M9V4_9ACTN</name>
<evidence type="ECO:0000313" key="5">
    <source>
        <dbReference type="EMBL" id="SDR83440.1"/>
    </source>
</evidence>
<dbReference type="Proteomes" id="UP000199480">
    <property type="component" value="Chromosome I"/>
</dbReference>
<dbReference type="Pfam" id="PF12773">
    <property type="entry name" value="DZR"/>
    <property type="match status" value="1"/>
</dbReference>
<feature type="transmembrane region" description="Helical" evidence="2">
    <location>
        <begin position="221"/>
        <end position="242"/>
    </location>
</feature>
<evidence type="ECO:0000256" key="2">
    <source>
        <dbReference type="SAM" id="Phobius"/>
    </source>
</evidence>
<evidence type="ECO:0000313" key="6">
    <source>
        <dbReference type="Proteomes" id="UP000198528"/>
    </source>
</evidence>
<evidence type="ECO:0000259" key="3">
    <source>
        <dbReference type="Pfam" id="PF12773"/>
    </source>
</evidence>
<feature type="coiled-coil region" evidence="1">
    <location>
        <begin position="77"/>
        <end position="104"/>
    </location>
</feature>
<dbReference type="EMBL" id="FMZL01000029">
    <property type="protein sequence ID" value="SDC62746.1"/>
    <property type="molecule type" value="Genomic_DNA"/>
</dbReference>
<keyword evidence="2" id="KW-1133">Transmembrane helix</keyword>
<gene>
    <name evidence="4" type="ORF">SAMN04487824_12910</name>
    <name evidence="5" type="ORF">SAMN04489857_1345</name>
</gene>
<reference evidence="6 7" key="1">
    <citation type="submission" date="2016-10" db="EMBL/GenBank/DDBJ databases">
        <authorList>
            <person name="Varghese N."/>
            <person name="Submissions S."/>
        </authorList>
    </citation>
    <scope>NUCLEOTIDE SEQUENCE [LARGE SCALE GENOMIC DNA]</scope>
    <source>
        <strain evidence="6">DSM 22619</strain>
        <strain evidence="7">DSM 22620</strain>
    </source>
</reference>
<dbReference type="OrthoDB" id="9815925at2"/>
<keyword evidence="2" id="KW-0812">Transmembrane</keyword>
<dbReference type="GeneID" id="78500695"/>
<dbReference type="RefSeq" id="WP_090847690.1">
    <property type="nucleotide sequence ID" value="NZ_FMZL01000029.1"/>
</dbReference>
<keyword evidence="6" id="KW-1185">Reference proteome</keyword>
<dbReference type="EMBL" id="LT629759">
    <property type="protein sequence ID" value="SDR83440.1"/>
    <property type="molecule type" value="Genomic_DNA"/>
</dbReference>
<evidence type="ECO:0000256" key="1">
    <source>
        <dbReference type="SAM" id="Coils"/>
    </source>
</evidence>
<protein>
    <submittedName>
        <fullName evidence="5">Double zinc ribbon</fullName>
    </submittedName>
</protein>
<feature type="domain" description="DZANK-type" evidence="3">
    <location>
        <begin position="4"/>
        <end position="72"/>
    </location>
</feature>
<reference evidence="5" key="2">
    <citation type="submission" date="2016-10" db="EMBL/GenBank/DDBJ databases">
        <authorList>
            <person name="de Groot N.N."/>
        </authorList>
    </citation>
    <scope>NUCLEOTIDE SEQUENCE [LARGE SCALE GENOMIC DNA]</scope>
    <source>
        <strain evidence="4">DSM 22619</strain>
        <strain evidence="5">DSM 22620</strain>
    </source>
</reference>
<keyword evidence="1" id="KW-0175">Coiled coil</keyword>
<evidence type="ECO:0000313" key="4">
    <source>
        <dbReference type="EMBL" id="SDC62746.1"/>
    </source>
</evidence>
<organism evidence="5 7">
    <name type="scientific">Parafannyhessea umbonata</name>
    <dbReference type="NCBI Taxonomy" id="604330"/>
    <lineage>
        <taxon>Bacteria</taxon>
        <taxon>Bacillati</taxon>
        <taxon>Actinomycetota</taxon>
        <taxon>Coriobacteriia</taxon>
        <taxon>Coriobacteriales</taxon>
        <taxon>Atopobiaceae</taxon>
        <taxon>Parafannyhessea</taxon>
    </lineage>
</organism>
<dbReference type="InterPro" id="IPR025874">
    <property type="entry name" value="DZR"/>
</dbReference>
<dbReference type="Proteomes" id="UP000198528">
    <property type="component" value="Unassembled WGS sequence"/>
</dbReference>